<dbReference type="InterPro" id="IPR038726">
    <property type="entry name" value="PDDEXK_AddAB-type"/>
</dbReference>
<keyword evidence="2" id="KW-0067">ATP-binding</keyword>
<keyword evidence="3" id="KW-0234">DNA repair</keyword>
<evidence type="ECO:0000256" key="2">
    <source>
        <dbReference type="ARBA" id="ARBA00022806"/>
    </source>
</evidence>
<keyword evidence="2" id="KW-0547">Nucleotide-binding</keyword>
<dbReference type="GO" id="GO:0006281">
    <property type="term" value="P:DNA repair"/>
    <property type="evidence" value="ECO:0007669"/>
    <property type="project" value="UniProtKB-KW"/>
</dbReference>
<dbReference type="Pfam" id="PF12705">
    <property type="entry name" value="PDDEXK_1"/>
    <property type="match status" value="1"/>
</dbReference>
<evidence type="ECO:0000313" key="5">
    <source>
        <dbReference type="EMBL" id="GCL36728.1"/>
    </source>
</evidence>
<evidence type="ECO:0000256" key="3">
    <source>
        <dbReference type="ARBA" id="ARBA00023204"/>
    </source>
</evidence>
<organism evidence="5 6">
    <name type="scientific">Sphaerospermopsis reniformis</name>
    <dbReference type="NCBI Taxonomy" id="531300"/>
    <lineage>
        <taxon>Bacteria</taxon>
        <taxon>Bacillati</taxon>
        <taxon>Cyanobacteriota</taxon>
        <taxon>Cyanophyceae</taxon>
        <taxon>Nostocales</taxon>
        <taxon>Aphanizomenonaceae</taxon>
        <taxon>Sphaerospermopsis</taxon>
    </lineage>
</organism>
<dbReference type="GO" id="GO:0004386">
    <property type="term" value="F:helicase activity"/>
    <property type="evidence" value="ECO:0007669"/>
    <property type="project" value="UniProtKB-KW"/>
</dbReference>
<comment type="caution">
    <text evidence="5">The sequence shown here is derived from an EMBL/GenBank/DDBJ whole genome shotgun (WGS) entry which is preliminary data.</text>
</comment>
<keyword evidence="2" id="KW-0347">Helicase</keyword>
<name>A0A479ZZM9_9CYAN</name>
<reference evidence="6" key="1">
    <citation type="submission" date="2019-02" db="EMBL/GenBank/DDBJ databases">
        <title>Draft genome sequence of Sphaerospermopsis reniformis NIES-1949.</title>
        <authorList>
            <person name="Yamaguchi H."/>
            <person name="Suzuki S."/>
            <person name="Kawachi M."/>
        </authorList>
    </citation>
    <scope>NUCLEOTIDE SEQUENCE [LARGE SCALE GENOMIC DNA]</scope>
    <source>
        <strain evidence="6">NIES-1949</strain>
    </source>
</reference>
<dbReference type="Gene3D" id="3.90.320.10">
    <property type="match status" value="1"/>
</dbReference>
<dbReference type="Proteomes" id="UP000300142">
    <property type="component" value="Unassembled WGS sequence"/>
</dbReference>
<keyword evidence="2" id="KW-0378">Hydrolase</keyword>
<keyword evidence="1" id="KW-0227">DNA damage</keyword>
<dbReference type="AlphaFoldDB" id="A0A479ZZM9"/>
<dbReference type="InterPro" id="IPR011604">
    <property type="entry name" value="PDDEXK-like_dom_sf"/>
</dbReference>
<gene>
    <name evidence="5" type="ORF">SR1949_18340</name>
</gene>
<dbReference type="EMBL" id="BJCE01000047">
    <property type="protein sequence ID" value="GCL36728.1"/>
    <property type="molecule type" value="Genomic_DNA"/>
</dbReference>
<protein>
    <recommendedName>
        <fullName evidence="4">PD-(D/E)XK endonuclease-like domain-containing protein</fullName>
    </recommendedName>
</protein>
<feature type="domain" description="PD-(D/E)XK endonuclease-like" evidence="4">
    <location>
        <begin position="19"/>
        <end position="250"/>
    </location>
</feature>
<accession>A0A479ZZM9</accession>
<sequence length="281" mass="33321">MKTENAKMVLTSTDSKLLRLSQGHLNLLETCPRKFQYNYLEKLTTPTDPKQEEHQIAGSRFHLLMQQREIGLPINSFLEADDKLKTWMKDFKETAPEILTPDINNQTFRESEHYRTLQTQNYLVTVVYDLLIADQEKAHIFDWKTYQKPQKRNDLAKNWQTKLYLYVLAETSNYLLENISMTYWFVQAKSRSNNIPFHYETKKHKQTEKQLHQLLNKLTNWLDDYEKGKPFPQVEESKTCNFCQFAKQCDRFADRRYDSKTLVAPAINNLPNLDIIEEVAL</sequence>
<evidence type="ECO:0000259" key="4">
    <source>
        <dbReference type="Pfam" id="PF12705"/>
    </source>
</evidence>
<evidence type="ECO:0000313" key="6">
    <source>
        <dbReference type="Proteomes" id="UP000300142"/>
    </source>
</evidence>
<evidence type="ECO:0000256" key="1">
    <source>
        <dbReference type="ARBA" id="ARBA00022763"/>
    </source>
</evidence>
<keyword evidence="6" id="KW-1185">Reference proteome</keyword>
<proteinExistence type="predicted"/>